<keyword evidence="2" id="KW-1185">Reference proteome</keyword>
<gene>
    <name evidence="1" type="primary">xcmIR</name>
    <name evidence="1" type="ORF">PL8927_690161</name>
</gene>
<comment type="caution">
    <text evidence="1">The sequence shown here is derived from an EMBL/GenBank/DDBJ whole genome shotgun (WGS) entry which is preliminary data.</text>
</comment>
<dbReference type="RefSeq" id="WP_083623192.1">
    <property type="nucleotide sequence ID" value="NZ_LR734875.1"/>
</dbReference>
<evidence type="ECO:0000313" key="1">
    <source>
        <dbReference type="EMBL" id="VXD20433.1"/>
    </source>
</evidence>
<evidence type="ECO:0000313" key="2">
    <source>
        <dbReference type="Proteomes" id="UP000184550"/>
    </source>
</evidence>
<dbReference type="AlphaFoldDB" id="A0A7Z9BQU5"/>
<organism evidence="1 2">
    <name type="scientific">Planktothrix serta PCC 8927</name>
    <dbReference type="NCBI Taxonomy" id="671068"/>
    <lineage>
        <taxon>Bacteria</taxon>
        <taxon>Bacillati</taxon>
        <taxon>Cyanobacteriota</taxon>
        <taxon>Cyanophyceae</taxon>
        <taxon>Oscillatoriophycideae</taxon>
        <taxon>Oscillatoriales</taxon>
        <taxon>Microcoleaceae</taxon>
        <taxon>Planktothrix</taxon>
    </lineage>
</organism>
<protein>
    <submittedName>
        <fullName evidence="1">XcmI</fullName>
    </submittedName>
</protein>
<name>A0A7Z9BQU5_9CYAN</name>
<sequence length="248" mass="28302">MTRTPPDSLIQLVHQTISKLLEDNPAATSSEAYVQHYMQFEIIRANVTPRYYLRIGINYHGQQVQHIRIDSSTGRLIGWNPSGDALGTRKNAKVQLANVTIFDRDPHEPMMNDAKIGGGEIPEHKYIRVEFKARGWLGQTKNLAGKELEKDLDLLKEDKADLLVICLSETAHRKWRGEGKEHQMKKRTGVERFKQILVDVNQLSGTNILRQKITFEDQSWVISTQKVIGSLNSIMPGAEHYITLCWTE</sequence>
<accession>A0A7Z9BQU5</accession>
<proteinExistence type="predicted"/>
<reference evidence="1" key="1">
    <citation type="submission" date="2019-10" db="EMBL/GenBank/DDBJ databases">
        <authorList>
            <consortium name="Genoscope - CEA"/>
            <person name="William W."/>
        </authorList>
    </citation>
    <scope>NUCLEOTIDE SEQUENCE [LARGE SCALE GENOMIC DNA]</scope>
    <source>
        <strain evidence="1">BBR_PRJEB10992</strain>
    </source>
</reference>
<dbReference type="Proteomes" id="UP000184550">
    <property type="component" value="Unassembled WGS sequence"/>
</dbReference>
<dbReference type="EMBL" id="CZCU02000145">
    <property type="protein sequence ID" value="VXD20433.1"/>
    <property type="molecule type" value="Genomic_DNA"/>
</dbReference>